<reference evidence="2" key="1">
    <citation type="submission" date="2022-01" db="EMBL/GenBank/DDBJ databases">
        <authorList>
            <person name="King R."/>
        </authorList>
    </citation>
    <scope>NUCLEOTIDE SEQUENCE</scope>
</reference>
<accession>A0A9N9QD40</accession>
<sequence>MEGKDLKNHDTDRVPEDQKQVNEGEPASEAPQQNEPPQDVEPQQKPPEVDCQTSDGPQRGDEEKLPQEQELAEKLALLKTIPERCSRNRSNLTMRPSSAAPKFEDNDETPADTESCRSN</sequence>
<evidence type="ECO:0000256" key="1">
    <source>
        <dbReference type="SAM" id="MobiDB-lite"/>
    </source>
</evidence>
<protein>
    <submittedName>
        <fullName evidence="2">Uncharacterized protein</fullName>
    </submittedName>
</protein>
<dbReference type="EMBL" id="OU892277">
    <property type="protein sequence ID" value="CAG9759490.1"/>
    <property type="molecule type" value="Genomic_DNA"/>
</dbReference>
<evidence type="ECO:0000313" key="2">
    <source>
        <dbReference type="EMBL" id="CAG9759490.1"/>
    </source>
</evidence>
<evidence type="ECO:0000313" key="3">
    <source>
        <dbReference type="Proteomes" id="UP001152799"/>
    </source>
</evidence>
<organism evidence="2 3">
    <name type="scientific">Ceutorhynchus assimilis</name>
    <name type="common">cabbage seed weevil</name>
    <dbReference type="NCBI Taxonomy" id="467358"/>
    <lineage>
        <taxon>Eukaryota</taxon>
        <taxon>Metazoa</taxon>
        <taxon>Ecdysozoa</taxon>
        <taxon>Arthropoda</taxon>
        <taxon>Hexapoda</taxon>
        <taxon>Insecta</taxon>
        <taxon>Pterygota</taxon>
        <taxon>Neoptera</taxon>
        <taxon>Endopterygota</taxon>
        <taxon>Coleoptera</taxon>
        <taxon>Polyphaga</taxon>
        <taxon>Cucujiformia</taxon>
        <taxon>Curculionidae</taxon>
        <taxon>Ceutorhynchinae</taxon>
        <taxon>Ceutorhynchus</taxon>
    </lineage>
</organism>
<feature type="compositionally biased region" description="Basic and acidic residues" evidence="1">
    <location>
        <begin position="58"/>
        <end position="69"/>
    </location>
</feature>
<feature type="region of interest" description="Disordered" evidence="1">
    <location>
        <begin position="1"/>
        <end position="69"/>
    </location>
</feature>
<feature type="compositionally biased region" description="Basic and acidic residues" evidence="1">
    <location>
        <begin position="1"/>
        <end position="22"/>
    </location>
</feature>
<proteinExistence type="predicted"/>
<keyword evidence="3" id="KW-1185">Reference proteome</keyword>
<dbReference type="Proteomes" id="UP001152799">
    <property type="component" value="Chromosome 1"/>
</dbReference>
<feature type="region of interest" description="Disordered" evidence="1">
    <location>
        <begin position="81"/>
        <end position="119"/>
    </location>
</feature>
<dbReference type="AlphaFoldDB" id="A0A9N9QD40"/>
<name>A0A9N9QD40_9CUCU</name>
<gene>
    <name evidence="2" type="ORF">CEUTPL_LOCUS239</name>
</gene>